<feature type="region of interest" description="Disordered" evidence="1">
    <location>
        <begin position="1"/>
        <end position="24"/>
    </location>
</feature>
<evidence type="ECO:0000313" key="5">
    <source>
        <dbReference type="EMBL" id="QLJ83025.1"/>
    </source>
</evidence>
<dbReference type="Pfam" id="PF01486">
    <property type="entry name" value="K-box"/>
    <property type="match status" value="1"/>
</dbReference>
<sequence>MLQSQLRRSSTKNRDRDQSREEIEQDVMARGKIQIRRIENATNRQVTYSKRRTGLFKKANELTVLCDAKVSIIMFSNTSKLHEFISPNTTTKQMYDAYQNALGTDIWTSHYAKMQEDLEKLREANRQLQKEIRRRMGYCMEDMNMEELVFLQHDIENAVTNIRERKYKVLANQIDTTKKKVRNGEGIHRSLMQAFDVLREDPQYGLVDKAGDYNHVLGLRWIPGDPNFPSATASCLTTYTYLE</sequence>
<feature type="domain" description="MADS-box" evidence="2">
    <location>
        <begin position="28"/>
        <end position="88"/>
    </location>
</feature>
<gene>
    <name evidence="5" type="primary">AP3B</name>
    <name evidence="4" type="synonym">AP3B_1</name>
</gene>
<dbReference type="SMART" id="SM00432">
    <property type="entry name" value="MADS"/>
    <property type="match status" value="1"/>
</dbReference>
<dbReference type="PANTHER" id="PTHR48019">
    <property type="entry name" value="SERUM RESPONSE FACTOR HOMOLOG"/>
    <property type="match status" value="1"/>
</dbReference>
<dbReference type="EMBL" id="MN016951">
    <property type="protein sequence ID" value="QLJ83025.1"/>
    <property type="molecule type" value="Genomic_DNA"/>
</dbReference>
<dbReference type="GO" id="GO:0045944">
    <property type="term" value="P:positive regulation of transcription by RNA polymerase II"/>
    <property type="evidence" value="ECO:0007669"/>
    <property type="project" value="InterPro"/>
</dbReference>
<feature type="domain" description="K-box" evidence="3">
    <location>
        <begin position="111"/>
        <end position="201"/>
    </location>
</feature>
<evidence type="ECO:0000256" key="1">
    <source>
        <dbReference type="SAM" id="MobiDB-lite"/>
    </source>
</evidence>
<dbReference type="EMBL" id="MN016949">
    <property type="protein sequence ID" value="QLJ83023.1"/>
    <property type="molecule type" value="mRNA"/>
</dbReference>
<organism evidence="5">
    <name type="scientific">Fagopyrum esculentum</name>
    <name type="common">Common buckwheat</name>
    <name type="synonym">Polygonum fagopyrum</name>
    <dbReference type="NCBI Taxonomy" id="3617"/>
    <lineage>
        <taxon>Eukaryota</taxon>
        <taxon>Viridiplantae</taxon>
        <taxon>Streptophyta</taxon>
        <taxon>Embryophyta</taxon>
        <taxon>Tracheophyta</taxon>
        <taxon>Spermatophyta</taxon>
        <taxon>Magnoliopsida</taxon>
        <taxon>eudicotyledons</taxon>
        <taxon>Gunneridae</taxon>
        <taxon>Pentapetalae</taxon>
        <taxon>Caryophyllales</taxon>
        <taxon>Polygonaceae</taxon>
        <taxon>Polygonoideae</taxon>
        <taxon>Fagopyreae</taxon>
        <taxon>Fagopyrum</taxon>
    </lineage>
</organism>
<dbReference type="GO" id="GO:0005634">
    <property type="term" value="C:nucleus"/>
    <property type="evidence" value="ECO:0007669"/>
    <property type="project" value="InterPro"/>
</dbReference>
<accession>A0A8E4ICS5</accession>
<dbReference type="InterPro" id="IPR002100">
    <property type="entry name" value="TF_MADSbox"/>
</dbReference>
<protein>
    <submittedName>
        <fullName evidence="4 5">APETALA3-like protein</fullName>
    </submittedName>
</protein>
<dbReference type="Pfam" id="PF00319">
    <property type="entry name" value="SRF-TF"/>
    <property type="match status" value="1"/>
</dbReference>
<dbReference type="GO" id="GO:0046983">
    <property type="term" value="F:protein dimerization activity"/>
    <property type="evidence" value="ECO:0007669"/>
    <property type="project" value="InterPro"/>
</dbReference>
<dbReference type="CDD" id="cd00265">
    <property type="entry name" value="MADS_MEF2_like"/>
    <property type="match status" value="1"/>
</dbReference>
<feature type="compositionally biased region" description="Basic and acidic residues" evidence="1">
    <location>
        <begin position="12"/>
        <end position="22"/>
    </location>
</feature>
<dbReference type="AlphaFoldDB" id="A0A8E4ICS5"/>
<dbReference type="PROSITE" id="PS00350">
    <property type="entry name" value="MADS_BOX_1"/>
    <property type="match status" value="1"/>
</dbReference>
<dbReference type="InterPro" id="IPR050142">
    <property type="entry name" value="MADS-box/MEF2_TF"/>
</dbReference>
<reference evidence="5" key="1">
    <citation type="submission" date="2019-06" db="EMBL/GenBank/DDBJ databases">
        <title>Alternative Splicing of APETALA3 homologs from Fagopyrum esculentum.</title>
        <authorList>
            <person name="Liu Z."/>
            <person name="Zhang J."/>
        </authorList>
    </citation>
    <scope>NUCLEOTIDE SEQUENCE</scope>
</reference>
<dbReference type="GO" id="GO:0000977">
    <property type="term" value="F:RNA polymerase II transcription regulatory region sequence-specific DNA binding"/>
    <property type="evidence" value="ECO:0007669"/>
    <property type="project" value="InterPro"/>
</dbReference>
<proteinExistence type="evidence at transcript level"/>
<dbReference type="GO" id="GO:0003700">
    <property type="term" value="F:DNA-binding transcription factor activity"/>
    <property type="evidence" value="ECO:0007669"/>
    <property type="project" value="InterPro"/>
</dbReference>
<evidence type="ECO:0000259" key="2">
    <source>
        <dbReference type="PROSITE" id="PS50066"/>
    </source>
</evidence>
<dbReference type="PROSITE" id="PS51297">
    <property type="entry name" value="K_BOX"/>
    <property type="match status" value="1"/>
</dbReference>
<evidence type="ECO:0000259" key="3">
    <source>
        <dbReference type="PROSITE" id="PS51297"/>
    </source>
</evidence>
<dbReference type="InterPro" id="IPR002487">
    <property type="entry name" value="TF_Kbox"/>
</dbReference>
<dbReference type="PROSITE" id="PS50066">
    <property type="entry name" value="MADS_BOX_2"/>
    <property type="match status" value="1"/>
</dbReference>
<evidence type="ECO:0000313" key="4">
    <source>
        <dbReference type="EMBL" id="QLJ83023.1"/>
    </source>
</evidence>
<name>A0A8E4ICS5_FAGES</name>
<dbReference type="InterPro" id="IPR033896">
    <property type="entry name" value="MEF2-like_N"/>
</dbReference>